<evidence type="ECO:0000313" key="1">
    <source>
        <dbReference type="EMBL" id="CRZ02405.1"/>
    </source>
</evidence>
<feature type="non-terminal residue" evidence="1">
    <location>
        <position position="1"/>
    </location>
</feature>
<dbReference type="EMBL" id="HACM01001963">
    <property type="protein sequence ID" value="CRZ02405.1"/>
    <property type="molecule type" value="Transcribed_RNA"/>
</dbReference>
<accession>A0A0H5QJY0</accession>
<sequence>YIFYGLCILKTYNTENVASSRFRCTPGTCRNWIWKVIQSIFIFNLVNPADRLDNWNILDGSCIVDGVDCFINEHRPMNKNYYSHKFSLWWQLRLKNREKAIHFDSRA</sequence>
<dbReference type="AlphaFoldDB" id="A0A0H5QJY0"/>
<name>A0A0H5QJY0_9EUKA</name>
<proteinExistence type="predicted"/>
<feature type="non-terminal residue" evidence="1">
    <location>
        <position position="107"/>
    </location>
</feature>
<organism evidence="1">
    <name type="scientific">Spongospora subterranea</name>
    <dbReference type="NCBI Taxonomy" id="70186"/>
    <lineage>
        <taxon>Eukaryota</taxon>
        <taxon>Sar</taxon>
        <taxon>Rhizaria</taxon>
        <taxon>Endomyxa</taxon>
        <taxon>Phytomyxea</taxon>
        <taxon>Plasmodiophorida</taxon>
        <taxon>Plasmodiophoridae</taxon>
        <taxon>Spongospora</taxon>
    </lineage>
</organism>
<reference evidence="1" key="1">
    <citation type="submission" date="2015-04" db="EMBL/GenBank/DDBJ databases">
        <title>The genome sequence of the plant pathogenic Rhizarian Plasmodiophora brassicae reveals insights in its biotrophic life cycle and the origin of chitin synthesis.</title>
        <authorList>
            <person name="Schwelm A."/>
            <person name="Fogelqvist J."/>
            <person name="Knaust A."/>
            <person name="Julke S."/>
            <person name="Lilja T."/>
            <person name="Dhandapani V."/>
            <person name="Bonilla-Rosso G."/>
            <person name="Karlsson M."/>
            <person name="Shevchenko A."/>
            <person name="Choi S.R."/>
            <person name="Kim H.G."/>
            <person name="Park J.Y."/>
            <person name="Lim Y.P."/>
            <person name="Ludwig-Muller J."/>
            <person name="Dixelius C."/>
        </authorList>
    </citation>
    <scope>NUCLEOTIDE SEQUENCE</scope>
    <source>
        <tissue evidence="1">Potato root galls</tissue>
    </source>
</reference>
<protein>
    <submittedName>
        <fullName evidence="1">Uncharacterized protein</fullName>
    </submittedName>
</protein>